<gene>
    <name evidence="1" type="primary">INADL</name>
</gene>
<protein>
    <submittedName>
        <fullName evidence="1">InaD-like</fullName>
    </submittedName>
</protein>
<feature type="non-terminal residue" evidence="1">
    <location>
        <position position="50"/>
    </location>
</feature>
<dbReference type="EMBL" id="HADY01006284">
    <property type="protein sequence ID" value="SBP44769.1"/>
    <property type="molecule type" value="Transcribed_RNA"/>
</dbReference>
<evidence type="ECO:0000313" key="1">
    <source>
        <dbReference type="EMBL" id="SBP44769.1"/>
    </source>
</evidence>
<proteinExistence type="predicted"/>
<sequence length="50" mass="5983">MCNSEPLEWTRTLFFKLFTDKHQIVFRIRAQILSPAVVWFFLQCVRGPVL</sequence>
<reference evidence="1" key="1">
    <citation type="submission" date="2016-05" db="EMBL/GenBank/DDBJ databases">
        <authorList>
            <person name="Lavstsen T."/>
            <person name="Jespersen J.S."/>
        </authorList>
    </citation>
    <scope>NUCLEOTIDE SEQUENCE</scope>
    <source>
        <tissue evidence="1">Brain</tissue>
    </source>
</reference>
<dbReference type="AlphaFoldDB" id="A0A1A7ZPT9"/>
<accession>A0A1A7ZPT9</accession>
<reference evidence="1" key="2">
    <citation type="submission" date="2016-06" db="EMBL/GenBank/DDBJ databases">
        <title>The genome of a short-lived fish provides insights into sex chromosome evolution and the genetic control of aging.</title>
        <authorList>
            <person name="Reichwald K."/>
            <person name="Felder M."/>
            <person name="Petzold A."/>
            <person name="Koch P."/>
            <person name="Groth M."/>
            <person name="Platzer M."/>
        </authorList>
    </citation>
    <scope>NUCLEOTIDE SEQUENCE</scope>
    <source>
        <tissue evidence="1">Brain</tissue>
    </source>
</reference>
<organism evidence="1">
    <name type="scientific">Nothobranchius furzeri</name>
    <name type="common">Turquoise killifish</name>
    <dbReference type="NCBI Taxonomy" id="105023"/>
    <lineage>
        <taxon>Eukaryota</taxon>
        <taxon>Metazoa</taxon>
        <taxon>Chordata</taxon>
        <taxon>Craniata</taxon>
        <taxon>Vertebrata</taxon>
        <taxon>Euteleostomi</taxon>
        <taxon>Actinopterygii</taxon>
        <taxon>Neopterygii</taxon>
        <taxon>Teleostei</taxon>
        <taxon>Neoteleostei</taxon>
        <taxon>Acanthomorphata</taxon>
        <taxon>Ovalentaria</taxon>
        <taxon>Atherinomorphae</taxon>
        <taxon>Cyprinodontiformes</taxon>
        <taxon>Nothobranchiidae</taxon>
        <taxon>Nothobranchius</taxon>
    </lineage>
</organism>
<name>A0A1A7ZPT9_NOTFU</name>